<name>A0ABQ9P9W7_9PEZI</name>
<evidence type="ECO:0000313" key="2">
    <source>
        <dbReference type="Proteomes" id="UP001169217"/>
    </source>
</evidence>
<reference evidence="1" key="1">
    <citation type="submission" date="2023-04" db="EMBL/GenBank/DDBJ databases">
        <title>Colletotrichum limetticola genome sequence.</title>
        <authorList>
            <person name="Baroncelli R."/>
        </authorList>
    </citation>
    <scope>NUCLEOTIDE SEQUENCE</scope>
    <source>
        <strain evidence="1">KLA-Anderson</strain>
    </source>
</reference>
<comment type="caution">
    <text evidence="1">The sequence shown here is derived from an EMBL/GenBank/DDBJ whole genome shotgun (WGS) entry which is preliminary data.</text>
</comment>
<keyword evidence="2" id="KW-1185">Reference proteome</keyword>
<protein>
    <submittedName>
        <fullName evidence="1">Uncharacterized protein</fullName>
    </submittedName>
</protein>
<gene>
    <name evidence="1" type="ORF">CLIM01_13825</name>
</gene>
<accession>A0ABQ9P9W7</accession>
<organism evidence="1 2">
    <name type="scientific">Colletotrichum limetticola</name>
    <dbReference type="NCBI Taxonomy" id="1209924"/>
    <lineage>
        <taxon>Eukaryota</taxon>
        <taxon>Fungi</taxon>
        <taxon>Dikarya</taxon>
        <taxon>Ascomycota</taxon>
        <taxon>Pezizomycotina</taxon>
        <taxon>Sordariomycetes</taxon>
        <taxon>Hypocreomycetidae</taxon>
        <taxon>Glomerellales</taxon>
        <taxon>Glomerellaceae</taxon>
        <taxon>Colletotrichum</taxon>
        <taxon>Colletotrichum acutatum species complex</taxon>
    </lineage>
</organism>
<dbReference type="Proteomes" id="UP001169217">
    <property type="component" value="Unassembled WGS sequence"/>
</dbReference>
<evidence type="ECO:0000313" key="1">
    <source>
        <dbReference type="EMBL" id="KAK0368818.1"/>
    </source>
</evidence>
<dbReference type="EMBL" id="JARUPT010000762">
    <property type="protein sequence ID" value="KAK0368818.1"/>
    <property type="molecule type" value="Genomic_DNA"/>
</dbReference>
<sequence length="84" mass="9810">MSLLQRLKVQLQAHQSYKSQRRVRKSSGQASGCWLSSACLWPLEFLHLPEKDAIGKVYGRYRSQFPNIALLFYPRLMPRSNAWD</sequence>
<proteinExistence type="predicted"/>